<keyword evidence="1" id="KW-0732">Signal</keyword>
<protein>
    <submittedName>
        <fullName evidence="2">Uncharacterized protein</fullName>
    </submittedName>
</protein>
<evidence type="ECO:0000256" key="1">
    <source>
        <dbReference type="SAM" id="SignalP"/>
    </source>
</evidence>
<name>A0ABP7UVD2_9BACT</name>
<feature type="chain" id="PRO_5045636772" evidence="1">
    <location>
        <begin position="22"/>
        <end position="235"/>
    </location>
</feature>
<gene>
    <name evidence="2" type="ORF">GCM10022409_45810</name>
</gene>
<feature type="signal peptide" evidence="1">
    <location>
        <begin position="1"/>
        <end position="21"/>
    </location>
</feature>
<reference evidence="3" key="1">
    <citation type="journal article" date="2019" name="Int. J. Syst. Evol. Microbiol.">
        <title>The Global Catalogue of Microorganisms (GCM) 10K type strain sequencing project: providing services to taxonomists for standard genome sequencing and annotation.</title>
        <authorList>
            <consortium name="The Broad Institute Genomics Platform"/>
            <consortium name="The Broad Institute Genome Sequencing Center for Infectious Disease"/>
            <person name="Wu L."/>
            <person name="Ma J."/>
        </authorList>
    </citation>
    <scope>NUCLEOTIDE SEQUENCE [LARGE SCALE GENOMIC DNA]</scope>
    <source>
        <strain evidence="3">JCM 17225</strain>
    </source>
</reference>
<sequence>MKTLVLTLAFAAASLAASVQAQPAAPATNAAAAAPADAYTTMMTATITELMSTGDPVVLKAVAAKLERAATVAPADWLPRYYQAYALVISVFQSKEDGDAKDKTLDQAEAALAKARQLHGDESELLALQAYAHQARLGISPMMRSQKYSELVGEAVAKAQALNPANPRPYLIEANNVFFTPKMFGGGAVAAKPLFEKAQDKFAAFVPAGPLAPNWGQRQLQGRLKQYETPATAAK</sequence>
<dbReference type="EMBL" id="BAABDK010000034">
    <property type="protein sequence ID" value="GAA4053674.1"/>
    <property type="molecule type" value="Genomic_DNA"/>
</dbReference>
<proteinExistence type="predicted"/>
<evidence type="ECO:0000313" key="3">
    <source>
        <dbReference type="Proteomes" id="UP001501469"/>
    </source>
</evidence>
<keyword evidence="3" id="KW-1185">Reference proteome</keyword>
<evidence type="ECO:0000313" key="2">
    <source>
        <dbReference type="EMBL" id="GAA4053674.1"/>
    </source>
</evidence>
<comment type="caution">
    <text evidence="2">The sequence shown here is derived from an EMBL/GenBank/DDBJ whole genome shotgun (WGS) entry which is preliminary data.</text>
</comment>
<dbReference type="RefSeq" id="WP_345059299.1">
    <property type="nucleotide sequence ID" value="NZ_BAABDK010000034.1"/>
</dbReference>
<organism evidence="2 3">
    <name type="scientific">Hymenobacter glaciei</name>
    <dbReference type="NCBI Taxonomy" id="877209"/>
    <lineage>
        <taxon>Bacteria</taxon>
        <taxon>Pseudomonadati</taxon>
        <taxon>Bacteroidota</taxon>
        <taxon>Cytophagia</taxon>
        <taxon>Cytophagales</taxon>
        <taxon>Hymenobacteraceae</taxon>
        <taxon>Hymenobacter</taxon>
    </lineage>
</organism>
<dbReference type="Proteomes" id="UP001501469">
    <property type="component" value="Unassembled WGS sequence"/>
</dbReference>
<accession>A0ABP7UVD2</accession>